<feature type="transmembrane region" description="Helical" evidence="6">
    <location>
        <begin position="259"/>
        <end position="278"/>
    </location>
</feature>
<dbReference type="InterPro" id="IPR050833">
    <property type="entry name" value="Poly_Biosynth_Transport"/>
</dbReference>
<comment type="caution">
    <text evidence="7">The sequence shown here is derived from an EMBL/GenBank/DDBJ whole genome shotgun (WGS) entry which is preliminary data.</text>
</comment>
<evidence type="ECO:0000313" key="8">
    <source>
        <dbReference type="Proteomes" id="UP000316008"/>
    </source>
</evidence>
<dbReference type="EMBL" id="VLPL01000003">
    <property type="protein sequence ID" value="TSJ45425.1"/>
    <property type="molecule type" value="Genomic_DNA"/>
</dbReference>
<protein>
    <submittedName>
        <fullName evidence="7">Oligosaccharide flippase family protein</fullName>
    </submittedName>
</protein>
<feature type="transmembrane region" description="Helical" evidence="6">
    <location>
        <begin position="111"/>
        <end position="131"/>
    </location>
</feature>
<evidence type="ECO:0000256" key="6">
    <source>
        <dbReference type="SAM" id="Phobius"/>
    </source>
</evidence>
<accession>A0A556MZU7</accession>
<dbReference type="PANTHER" id="PTHR30250:SF11">
    <property type="entry name" value="O-ANTIGEN TRANSPORTER-RELATED"/>
    <property type="match status" value="1"/>
</dbReference>
<feature type="transmembrane region" description="Helical" evidence="6">
    <location>
        <begin position="290"/>
        <end position="313"/>
    </location>
</feature>
<gene>
    <name evidence="7" type="ORF">FO442_06635</name>
</gene>
<keyword evidence="8" id="KW-1185">Reference proteome</keyword>
<feature type="transmembrane region" description="Helical" evidence="6">
    <location>
        <begin position="365"/>
        <end position="384"/>
    </location>
</feature>
<feature type="transmembrane region" description="Helical" evidence="6">
    <location>
        <begin position="445"/>
        <end position="466"/>
    </location>
</feature>
<organism evidence="7 8">
    <name type="scientific">Fluviicola chungangensis</name>
    <dbReference type="NCBI Taxonomy" id="2597671"/>
    <lineage>
        <taxon>Bacteria</taxon>
        <taxon>Pseudomonadati</taxon>
        <taxon>Bacteroidota</taxon>
        <taxon>Flavobacteriia</taxon>
        <taxon>Flavobacteriales</taxon>
        <taxon>Crocinitomicaceae</taxon>
        <taxon>Fluviicola</taxon>
    </lineage>
</organism>
<feature type="transmembrane region" description="Helical" evidence="6">
    <location>
        <begin position="143"/>
        <end position="167"/>
    </location>
</feature>
<feature type="transmembrane region" description="Helical" evidence="6">
    <location>
        <begin position="420"/>
        <end position="439"/>
    </location>
</feature>
<comment type="subcellular location">
    <subcellularLocation>
        <location evidence="1">Cell membrane</location>
        <topology evidence="1">Multi-pass membrane protein</topology>
    </subcellularLocation>
</comment>
<keyword evidence="3 6" id="KW-0812">Transmembrane</keyword>
<keyword evidence="2" id="KW-1003">Cell membrane</keyword>
<feature type="transmembrane region" description="Helical" evidence="6">
    <location>
        <begin position="333"/>
        <end position="353"/>
    </location>
</feature>
<dbReference type="AlphaFoldDB" id="A0A556MZU7"/>
<feature type="transmembrane region" description="Helical" evidence="6">
    <location>
        <begin position="173"/>
        <end position="198"/>
    </location>
</feature>
<dbReference type="RefSeq" id="WP_144332382.1">
    <property type="nucleotide sequence ID" value="NZ_VLPL01000003.1"/>
</dbReference>
<evidence type="ECO:0000256" key="4">
    <source>
        <dbReference type="ARBA" id="ARBA00022989"/>
    </source>
</evidence>
<dbReference type="Proteomes" id="UP000316008">
    <property type="component" value="Unassembled WGS sequence"/>
</dbReference>
<dbReference type="InterPro" id="IPR002797">
    <property type="entry name" value="Polysacc_synth"/>
</dbReference>
<dbReference type="GO" id="GO:0005886">
    <property type="term" value="C:plasma membrane"/>
    <property type="evidence" value="ECO:0007669"/>
    <property type="project" value="UniProtKB-SubCell"/>
</dbReference>
<sequence length="481" mass="55279">MQKLFLRGLGITLLLNLLVKPATIFLVDIKMQNELGLDSYGIFQTMLNFTFLFSMLLDMGITNFMTRMIAQHPHMIHKYSNRLFTFRLILVLVYIVWTLSLFFILRFPVEWLWVLGLLIMHQISIITVNYVRAYTGGLLKFGLDAVLSVVERSVYFVFGSILIYTTFVQPVTLQWFTIIFVGSSTISLVVATIIYLHIVALPRLHWDTDFFKAIFRQSYPYAILVIIMMLTSRLDAVFLEKLHPQGTVQVSYYTQSFRLLDACWMFAVLFGSILLPVFSRVLKDNTSTTGIMTSALNILFSGGILMITLTIGIKEFLFDKLYDDANWYSYNAWIFHSITFIPMCFTVVFGTLLTANGSLRTMNQIAFLSLIVMSVLNVLLIPFFGAVGAAIASLVAQSTLGVLQYLVVRYRMRHHLASYTWFKLMILSAFMLIAMFLEIRFQWNQLYYAIGIGFLWMVLVFGLKVIDLVQVLKMLNSKEKV</sequence>
<evidence type="ECO:0000313" key="7">
    <source>
        <dbReference type="EMBL" id="TSJ45425.1"/>
    </source>
</evidence>
<name>A0A556MZU7_9FLAO</name>
<feature type="transmembrane region" description="Helical" evidence="6">
    <location>
        <begin position="390"/>
        <end position="408"/>
    </location>
</feature>
<evidence type="ECO:0000256" key="3">
    <source>
        <dbReference type="ARBA" id="ARBA00022692"/>
    </source>
</evidence>
<dbReference type="PANTHER" id="PTHR30250">
    <property type="entry name" value="PST FAMILY PREDICTED COLANIC ACID TRANSPORTER"/>
    <property type="match status" value="1"/>
</dbReference>
<feature type="transmembrane region" description="Helical" evidence="6">
    <location>
        <begin position="86"/>
        <end position="105"/>
    </location>
</feature>
<feature type="transmembrane region" description="Helical" evidence="6">
    <location>
        <begin position="219"/>
        <end position="239"/>
    </location>
</feature>
<keyword evidence="5 6" id="KW-0472">Membrane</keyword>
<dbReference type="OrthoDB" id="925916at2"/>
<evidence type="ECO:0000256" key="1">
    <source>
        <dbReference type="ARBA" id="ARBA00004651"/>
    </source>
</evidence>
<reference evidence="7 8" key="1">
    <citation type="submission" date="2019-07" db="EMBL/GenBank/DDBJ databases">
        <authorList>
            <person name="Huq M.A."/>
        </authorList>
    </citation>
    <scope>NUCLEOTIDE SEQUENCE [LARGE SCALE GENOMIC DNA]</scope>
    <source>
        <strain evidence="7 8">MAH-3</strain>
    </source>
</reference>
<feature type="transmembrane region" description="Helical" evidence="6">
    <location>
        <begin position="45"/>
        <end position="65"/>
    </location>
</feature>
<dbReference type="Pfam" id="PF01943">
    <property type="entry name" value="Polysacc_synt"/>
    <property type="match status" value="1"/>
</dbReference>
<evidence type="ECO:0000256" key="2">
    <source>
        <dbReference type="ARBA" id="ARBA00022475"/>
    </source>
</evidence>
<keyword evidence="4 6" id="KW-1133">Transmembrane helix</keyword>
<proteinExistence type="predicted"/>
<evidence type="ECO:0000256" key="5">
    <source>
        <dbReference type="ARBA" id="ARBA00023136"/>
    </source>
</evidence>